<sequence>MHLERRNHIAAQYASINSGFKKSPQQLINDSLGESCDLVPNQVRKPSSRCFIPLPLD</sequence>
<evidence type="ECO:0000313" key="1">
    <source>
        <dbReference type="EMBL" id="RID74571.1"/>
    </source>
</evidence>
<dbReference type="AlphaFoldDB" id="A0A398A9R1"/>
<evidence type="ECO:0000313" key="2">
    <source>
        <dbReference type="Proteomes" id="UP000264353"/>
    </source>
</evidence>
<reference evidence="1 2" key="1">
    <citation type="submission" date="2018-06" db="EMBL/GenBank/DDBJ databases">
        <title>WGS assembly of Brassica rapa FPsc.</title>
        <authorList>
            <person name="Bowman J."/>
            <person name="Kohchi T."/>
            <person name="Yamato K."/>
            <person name="Jenkins J."/>
            <person name="Shu S."/>
            <person name="Ishizaki K."/>
            <person name="Yamaoka S."/>
            <person name="Nishihama R."/>
            <person name="Nakamura Y."/>
            <person name="Berger F."/>
            <person name="Adam C."/>
            <person name="Aki S."/>
            <person name="Althoff F."/>
            <person name="Araki T."/>
            <person name="Arteaga-Vazquez M."/>
            <person name="Balasubrmanian S."/>
            <person name="Bauer D."/>
            <person name="Boehm C."/>
            <person name="Briginshaw L."/>
            <person name="Caballero-Perez J."/>
            <person name="Catarino B."/>
            <person name="Chen F."/>
            <person name="Chiyoda S."/>
            <person name="Chovatia M."/>
            <person name="Davies K."/>
            <person name="Delmans M."/>
            <person name="Demura T."/>
            <person name="Dierschke T."/>
            <person name="Dolan L."/>
            <person name="Dorantes-Acosta A."/>
            <person name="Eklund D."/>
            <person name="Florent S."/>
            <person name="Flores-Sandoval E."/>
            <person name="Fujiyama A."/>
            <person name="Fukuzawa H."/>
            <person name="Galik B."/>
            <person name="Grimanelli D."/>
            <person name="Grimwood J."/>
            <person name="Grossniklaus U."/>
            <person name="Hamada T."/>
            <person name="Haseloff J."/>
            <person name="Hetherington A."/>
            <person name="Higo A."/>
            <person name="Hirakawa Y."/>
            <person name="Hundley H."/>
            <person name="Ikeda Y."/>
            <person name="Inoue K."/>
            <person name="Inoue S."/>
            <person name="Ishida S."/>
            <person name="Jia Q."/>
            <person name="Kakita M."/>
            <person name="Kanazawa T."/>
            <person name="Kawai Y."/>
            <person name="Kawashima T."/>
            <person name="Kennedy M."/>
            <person name="Kinose K."/>
            <person name="Kinoshita T."/>
            <person name="Kohara Y."/>
            <person name="Koide E."/>
            <person name="Komatsu K."/>
            <person name="Kopischke S."/>
            <person name="Kubo M."/>
            <person name="Kyozuka J."/>
            <person name="Lagercrantz U."/>
            <person name="Lin S."/>
            <person name="Lindquist E."/>
            <person name="Lipzen A."/>
            <person name="Lu C."/>
            <person name="Luna E."/>
            <person name="Martienssen R."/>
            <person name="Minamino N."/>
            <person name="Mizutani M."/>
            <person name="Mizutani M."/>
            <person name="Mochizuki N."/>
            <person name="Monte I."/>
            <person name="Mosher R."/>
            <person name="Nagasaki H."/>
            <person name="Nakagami H."/>
            <person name="Naramoto S."/>
            <person name="Nishitani K."/>
            <person name="Ohtani M."/>
            <person name="Okamoto T."/>
            <person name="Okumura M."/>
            <person name="Phillips J."/>
            <person name="Pollak B."/>
            <person name="Reinders A."/>
            <person name="Roevekamp M."/>
            <person name="Sano R."/>
            <person name="Sawa S."/>
            <person name="Schmid M."/>
            <person name="Shirakawa M."/>
            <person name="Solano R."/>
            <person name="Spunde A."/>
            <person name="Suetsugu N."/>
            <person name="Sugano S."/>
            <person name="Sugiyama A."/>
            <person name="Sun R."/>
            <person name="Suzuki Y."/>
            <person name="Takenaka M."/>
            <person name="Takezawa D."/>
            <person name="Tomogane H."/>
            <person name="Tsuzuki M."/>
            <person name="Ueda T."/>
            <person name="Umeda M."/>
            <person name="Ward J."/>
            <person name="Watanabe Y."/>
            <person name="Yazaki K."/>
            <person name="Yokoyama R."/>
            <person name="Yoshitake Y."/>
            <person name="Yotsui I."/>
            <person name="Zachgo S."/>
            <person name="Schmutz J."/>
        </authorList>
    </citation>
    <scope>NUCLEOTIDE SEQUENCE [LARGE SCALE GENOMIC DNA]</scope>
    <source>
        <strain evidence="2">cv. B-3</strain>
    </source>
</reference>
<proteinExistence type="predicted"/>
<name>A0A398A9R1_BRACM</name>
<accession>A0A398A9R1</accession>
<dbReference type="EMBL" id="CM010629">
    <property type="protein sequence ID" value="RID74571.1"/>
    <property type="molecule type" value="Genomic_DNA"/>
</dbReference>
<gene>
    <name evidence="1" type="ORF">BRARA_B01663</name>
</gene>
<organism evidence="1 2">
    <name type="scientific">Brassica campestris</name>
    <name type="common">Field mustard</name>
    <dbReference type="NCBI Taxonomy" id="3711"/>
    <lineage>
        <taxon>Eukaryota</taxon>
        <taxon>Viridiplantae</taxon>
        <taxon>Streptophyta</taxon>
        <taxon>Embryophyta</taxon>
        <taxon>Tracheophyta</taxon>
        <taxon>Spermatophyta</taxon>
        <taxon>Magnoliopsida</taxon>
        <taxon>eudicotyledons</taxon>
        <taxon>Gunneridae</taxon>
        <taxon>Pentapetalae</taxon>
        <taxon>rosids</taxon>
        <taxon>malvids</taxon>
        <taxon>Brassicales</taxon>
        <taxon>Brassicaceae</taxon>
        <taxon>Brassiceae</taxon>
        <taxon>Brassica</taxon>
    </lineage>
</organism>
<protein>
    <submittedName>
        <fullName evidence="1">Uncharacterized protein</fullName>
    </submittedName>
</protein>
<dbReference type="Proteomes" id="UP000264353">
    <property type="component" value="Chromosome A2"/>
</dbReference>